<dbReference type="NCBIfam" id="NF007494">
    <property type="entry name" value="PRK10089.1-3"/>
    <property type="match status" value="1"/>
</dbReference>
<proteinExistence type="predicted"/>
<dbReference type="InterPro" id="IPR002547">
    <property type="entry name" value="tRNA-bd_dom"/>
</dbReference>
<dbReference type="PROSITE" id="PS50886">
    <property type="entry name" value="TRBD"/>
    <property type="match status" value="1"/>
</dbReference>
<dbReference type="EMBL" id="MTBC01000002">
    <property type="protein sequence ID" value="OQD43796.1"/>
    <property type="molecule type" value="Genomic_DNA"/>
</dbReference>
<dbReference type="InterPro" id="IPR008231">
    <property type="entry name" value="CsaA"/>
</dbReference>
<evidence type="ECO:0000313" key="5">
    <source>
        <dbReference type="EMBL" id="OQD43796.1"/>
    </source>
</evidence>
<keyword evidence="2 3" id="KW-0694">RNA-binding</keyword>
<dbReference type="SUPFAM" id="SSF50249">
    <property type="entry name" value="Nucleic acid-binding proteins"/>
    <property type="match status" value="1"/>
</dbReference>
<dbReference type="FunFam" id="2.40.50.140:FF:000165">
    <property type="entry name" value="Chaperone CsaA"/>
    <property type="match status" value="1"/>
</dbReference>
<comment type="caution">
    <text evidence="5">The sequence shown here is derived from an EMBL/GenBank/DDBJ whole genome shotgun (WGS) entry which is preliminary data.</text>
</comment>
<protein>
    <submittedName>
        <fullName evidence="5">tRNA-binding protein</fullName>
    </submittedName>
</protein>
<dbReference type="GO" id="GO:0000049">
    <property type="term" value="F:tRNA binding"/>
    <property type="evidence" value="ECO:0007669"/>
    <property type="project" value="UniProtKB-UniRule"/>
</dbReference>
<dbReference type="InterPro" id="IPR051270">
    <property type="entry name" value="Tyrosine-tRNA_ligase_regulator"/>
</dbReference>
<gene>
    <name evidence="5" type="ORF">BUL40_04090</name>
</gene>
<reference evidence="5 6" key="1">
    <citation type="submission" date="2016-12" db="EMBL/GenBank/DDBJ databases">
        <authorList>
            <person name="Song W.-J."/>
            <person name="Kurnit D.M."/>
        </authorList>
    </citation>
    <scope>NUCLEOTIDE SEQUENCE [LARGE SCALE GENOMIC DNA]</scope>
    <source>
        <strain evidence="5 6">HSG9</strain>
    </source>
</reference>
<dbReference type="Gene3D" id="2.40.50.140">
    <property type="entry name" value="Nucleic acid-binding proteins"/>
    <property type="match status" value="1"/>
</dbReference>
<dbReference type="RefSeq" id="WP_080318184.1">
    <property type="nucleotide sequence ID" value="NZ_MTBC01000002.1"/>
</dbReference>
<dbReference type="NCBIfam" id="TIGR02222">
    <property type="entry name" value="chap_CsaA"/>
    <property type="match status" value="1"/>
</dbReference>
<dbReference type="PANTHER" id="PTHR11586">
    <property type="entry name" value="TRNA-AMINOACYLATION COFACTOR ARC1 FAMILY MEMBER"/>
    <property type="match status" value="1"/>
</dbReference>
<accession>A0A1V6LUW4</accession>
<dbReference type="CDD" id="cd02798">
    <property type="entry name" value="tRNA_bind_CsaA"/>
    <property type="match status" value="1"/>
</dbReference>
<organism evidence="5 6">
    <name type="scientific">Croceivirga radicis</name>
    <dbReference type="NCBI Taxonomy" id="1929488"/>
    <lineage>
        <taxon>Bacteria</taxon>
        <taxon>Pseudomonadati</taxon>
        <taxon>Bacteroidota</taxon>
        <taxon>Flavobacteriia</taxon>
        <taxon>Flavobacteriales</taxon>
        <taxon>Flavobacteriaceae</taxon>
        <taxon>Croceivirga</taxon>
    </lineage>
</organism>
<sequence>MESKNNLSWEQFMQVEMRVGTILSAEIFKEARNAAYKMQVDFGPELGIRKTSAQITVLYRPEELIGKQVIAVVNFPPKQIATIMSECLVMGAVGSNKEVTLLQPERKVPNGTRIG</sequence>
<dbReference type="Pfam" id="PF01588">
    <property type="entry name" value="tRNA_bind"/>
    <property type="match status" value="1"/>
</dbReference>
<feature type="domain" description="TRNA-binding" evidence="4">
    <location>
        <begin position="11"/>
        <end position="115"/>
    </location>
</feature>
<name>A0A1V6LUW4_9FLAO</name>
<evidence type="ECO:0000256" key="3">
    <source>
        <dbReference type="PROSITE-ProRule" id="PRU00209"/>
    </source>
</evidence>
<keyword evidence="1 3" id="KW-0820">tRNA-binding</keyword>
<dbReference type="InterPro" id="IPR012340">
    <property type="entry name" value="NA-bd_OB-fold"/>
</dbReference>
<dbReference type="AlphaFoldDB" id="A0A1V6LUW4"/>
<dbReference type="PANTHER" id="PTHR11586:SF37">
    <property type="entry name" value="TRNA-BINDING DOMAIN-CONTAINING PROTEIN"/>
    <property type="match status" value="1"/>
</dbReference>
<dbReference type="NCBIfam" id="NF007495">
    <property type="entry name" value="PRK10089.1-4"/>
    <property type="match status" value="1"/>
</dbReference>
<keyword evidence="6" id="KW-1185">Reference proteome</keyword>
<dbReference type="OrthoDB" id="9794564at2"/>
<evidence type="ECO:0000259" key="4">
    <source>
        <dbReference type="PROSITE" id="PS50886"/>
    </source>
</evidence>
<dbReference type="Proteomes" id="UP000191680">
    <property type="component" value="Unassembled WGS sequence"/>
</dbReference>
<evidence type="ECO:0000256" key="2">
    <source>
        <dbReference type="ARBA" id="ARBA00022884"/>
    </source>
</evidence>
<evidence type="ECO:0000313" key="6">
    <source>
        <dbReference type="Proteomes" id="UP000191680"/>
    </source>
</evidence>
<evidence type="ECO:0000256" key="1">
    <source>
        <dbReference type="ARBA" id="ARBA00022555"/>
    </source>
</evidence>